<evidence type="ECO:0000313" key="3">
    <source>
        <dbReference type="Proteomes" id="UP000092840"/>
    </source>
</evidence>
<dbReference type="Proteomes" id="UP000092840">
    <property type="component" value="Unassembled WGS sequence"/>
</dbReference>
<dbReference type="AlphaFoldDB" id="A0A1C3JQG6"/>
<accession>A0A1C3JQG6</accession>
<organism evidence="1 4">
    <name type="scientific">Marinomonas gallaica</name>
    <dbReference type="NCBI Taxonomy" id="1806667"/>
    <lineage>
        <taxon>Bacteria</taxon>
        <taxon>Pseudomonadati</taxon>
        <taxon>Pseudomonadota</taxon>
        <taxon>Gammaproteobacteria</taxon>
        <taxon>Oceanospirillales</taxon>
        <taxon>Oceanospirillaceae</taxon>
        <taxon>Marinomonas</taxon>
    </lineage>
</organism>
<dbReference type="EMBL" id="FLRA01000011">
    <property type="protein sequence ID" value="SBT17468.1"/>
    <property type="molecule type" value="Genomic_DNA"/>
</dbReference>
<sequence>MKTKSLVELIESVDTSYLTEQERVEAIARAQAAEYFAELVVSAMSWVKNKLVGKRTQFNPAKHSHA</sequence>
<name>A0A1C3JQG6_9GAMM</name>
<dbReference type="EMBL" id="FLRB01000002">
    <property type="protein sequence ID" value="SBT19660.1"/>
    <property type="molecule type" value="Genomic_DNA"/>
</dbReference>
<proteinExistence type="predicted"/>
<evidence type="ECO:0000313" key="1">
    <source>
        <dbReference type="EMBL" id="SBT17468.1"/>
    </source>
</evidence>
<dbReference type="RefSeq" id="WP_067034466.1">
    <property type="nucleotide sequence ID" value="NZ_CP187511.1"/>
</dbReference>
<reference evidence="1 4" key="2">
    <citation type="submission" date="2016-06" db="EMBL/GenBank/DDBJ databases">
        <authorList>
            <person name="Kjaerup R.B."/>
            <person name="Dalgaard T.S."/>
            <person name="Juul-Madsen H.R."/>
        </authorList>
    </citation>
    <scope>NUCLEOTIDE SEQUENCE [LARGE SCALE GENOMIC DNA]</scope>
    <source>
        <strain evidence="1 4">CECT 5115</strain>
    </source>
</reference>
<keyword evidence="3" id="KW-1185">Reference proteome</keyword>
<gene>
    <name evidence="1" type="ORF">MGA5115_01579</name>
    <name evidence="2" type="ORF">MGA5116_00233</name>
</gene>
<dbReference type="Proteomes" id="UP000092871">
    <property type="component" value="Unassembled WGS sequence"/>
</dbReference>
<evidence type="ECO:0000313" key="2">
    <source>
        <dbReference type="EMBL" id="SBT19660.1"/>
    </source>
</evidence>
<protein>
    <submittedName>
        <fullName evidence="1">Uncharacterized protein</fullName>
    </submittedName>
</protein>
<evidence type="ECO:0000313" key="4">
    <source>
        <dbReference type="Proteomes" id="UP000092871"/>
    </source>
</evidence>
<reference evidence="2 3" key="1">
    <citation type="submission" date="2016-06" db="EMBL/GenBank/DDBJ databases">
        <authorList>
            <person name="Rodrigo-Torres L."/>
            <person name="Arahal D.R."/>
        </authorList>
    </citation>
    <scope>NUCLEOTIDE SEQUENCE [LARGE SCALE GENOMIC DNA]</scope>
    <source>
        <strain evidence="2 3">CECT 5116</strain>
    </source>
</reference>